<keyword evidence="5 9" id="KW-0997">Cell inner membrane</keyword>
<dbReference type="Pfam" id="PF26002">
    <property type="entry name" value="Beta-barrel_AprE"/>
    <property type="match status" value="1"/>
</dbReference>
<accession>A0A316EJZ6</accession>
<comment type="subcellular location">
    <subcellularLocation>
        <location evidence="1 9">Cell inner membrane</location>
        <topology evidence="1 9">Single-pass membrane protein</topology>
    </subcellularLocation>
</comment>
<dbReference type="InterPro" id="IPR059040">
    <property type="entry name" value="HH_CyaD-like"/>
</dbReference>
<keyword evidence="14" id="KW-1185">Reference proteome</keyword>
<keyword evidence="8 9" id="KW-0472">Membrane</keyword>
<dbReference type="Proteomes" id="UP000245754">
    <property type="component" value="Unassembled WGS sequence"/>
</dbReference>
<feature type="transmembrane region" description="Helical" evidence="9">
    <location>
        <begin position="61"/>
        <end position="79"/>
    </location>
</feature>
<evidence type="ECO:0000259" key="11">
    <source>
        <dbReference type="Pfam" id="PF25988"/>
    </source>
</evidence>
<dbReference type="PANTHER" id="PTHR30386">
    <property type="entry name" value="MEMBRANE FUSION SUBUNIT OF EMRAB-TOLC MULTIDRUG EFFLUX PUMP"/>
    <property type="match status" value="1"/>
</dbReference>
<evidence type="ECO:0000256" key="3">
    <source>
        <dbReference type="ARBA" id="ARBA00022448"/>
    </source>
</evidence>
<sequence>MGIRHRWQAGFDLLRRYGSIFRLSWRDRLALDGAGYTRSEAQFLPAALALTESPVSPAPRVAIWMLIVFAALALAWAMFGKIDIVASAPGKIVPNDRTKVIQPLEVATVTAIRVTDGQSVKAGDTLIELDQTASLADRRRLANDLLHARLQAARSRAMLDALERQHAPSLVRDAETPVAAFEEARAWLEGQYRDYRAKSARIDADMARREAERQSTIEIVRKLEKTLPLAQQRARDFKDLAERNFVSKHGYFEKEQARIEQEADLATQRSRLREQDAALREARAQMSALIAETRRANLEALNDGVQKEEGLAQELRKAAVRVSQTRLTAPVDGTVQQLVAHTVGGVVTEAQPLMIIVPKDESLEIEAFVENKDIGFVVPGQEATVKLETFQYTKYGTVDGIVTSVSDDAINDEKRGLVYSMRVKLSRAWIDVEGKRVNFTPGMAATAEIKTGKRKVIEYFLSPLMQYADESLRER</sequence>
<proteinExistence type="inferred from homology"/>
<evidence type="ECO:0000256" key="1">
    <source>
        <dbReference type="ARBA" id="ARBA00004377"/>
    </source>
</evidence>
<dbReference type="Pfam" id="PF25988">
    <property type="entry name" value="HH_CyaD"/>
    <property type="match status" value="1"/>
</dbReference>
<comment type="caution">
    <text evidence="13">The sequence shown here is derived from an EMBL/GenBank/DDBJ whole genome shotgun (WGS) entry which is preliminary data.</text>
</comment>
<feature type="domain" description="CyaD-like alpha-helical hairpin" evidence="11">
    <location>
        <begin position="130"/>
        <end position="322"/>
    </location>
</feature>
<keyword evidence="10" id="KW-0175">Coiled coil</keyword>
<evidence type="ECO:0000256" key="7">
    <source>
        <dbReference type="ARBA" id="ARBA00022989"/>
    </source>
</evidence>
<evidence type="ECO:0000256" key="4">
    <source>
        <dbReference type="ARBA" id="ARBA00022475"/>
    </source>
</evidence>
<evidence type="ECO:0000256" key="6">
    <source>
        <dbReference type="ARBA" id="ARBA00022692"/>
    </source>
</evidence>
<evidence type="ECO:0000256" key="5">
    <source>
        <dbReference type="ARBA" id="ARBA00022519"/>
    </source>
</evidence>
<reference evidence="13 14" key="1">
    <citation type="submission" date="2018-05" db="EMBL/GenBank/DDBJ databases">
        <title>Genomic Encyclopedia of Type Strains, Phase IV (KMG-V): Genome sequencing to study the core and pangenomes of soil and plant-associated prokaryotes.</title>
        <authorList>
            <person name="Whitman W."/>
        </authorList>
    </citation>
    <scope>NUCLEOTIDE SEQUENCE [LARGE SCALE GENOMIC DNA]</scope>
    <source>
        <strain evidence="13 14">SLV-132</strain>
    </source>
</reference>
<dbReference type="Gene3D" id="2.40.30.170">
    <property type="match status" value="1"/>
</dbReference>
<dbReference type="RefSeq" id="WP_109585619.1">
    <property type="nucleotide sequence ID" value="NZ_QGGT01000013.1"/>
</dbReference>
<dbReference type="SUPFAM" id="SSF111369">
    <property type="entry name" value="HlyD-like secretion proteins"/>
    <property type="match status" value="1"/>
</dbReference>
<dbReference type="InterPro" id="IPR058982">
    <property type="entry name" value="Beta-barrel_AprE"/>
</dbReference>
<evidence type="ECO:0000256" key="10">
    <source>
        <dbReference type="SAM" id="Coils"/>
    </source>
</evidence>
<dbReference type="NCBIfam" id="TIGR01843">
    <property type="entry name" value="type_I_hlyD"/>
    <property type="match status" value="1"/>
</dbReference>
<dbReference type="EMBL" id="QGGT01000013">
    <property type="protein sequence ID" value="PWK30690.1"/>
    <property type="molecule type" value="Genomic_DNA"/>
</dbReference>
<gene>
    <name evidence="13" type="ORF">C7419_1133</name>
</gene>
<evidence type="ECO:0000256" key="9">
    <source>
        <dbReference type="RuleBase" id="RU365093"/>
    </source>
</evidence>
<evidence type="ECO:0000256" key="8">
    <source>
        <dbReference type="ARBA" id="ARBA00023136"/>
    </source>
</evidence>
<feature type="coiled-coil region" evidence="10">
    <location>
        <begin position="265"/>
        <end position="318"/>
    </location>
</feature>
<evidence type="ECO:0000313" key="13">
    <source>
        <dbReference type="EMBL" id="PWK30690.1"/>
    </source>
</evidence>
<organism evidence="13 14">
    <name type="scientific">Cupriavidus plantarum</name>
    <dbReference type="NCBI Taxonomy" id="942865"/>
    <lineage>
        <taxon>Bacteria</taxon>
        <taxon>Pseudomonadati</taxon>
        <taxon>Pseudomonadota</taxon>
        <taxon>Betaproteobacteria</taxon>
        <taxon>Burkholderiales</taxon>
        <taxon>Burkholderiaceae</taxon>
        <taxon>Cupriavidus</taxon>
    </lineage>
</organism>
<dbReference type="GO" id="GO:0005886">
    <property type="term" value="C:plasma membrane"/>
    <property type="evidence" value="ECO:0007669"/>
    <property type="project" value="UniProtKB-SubCell"/>
</dbReference>
<dbReference type="GO" id="GO:0015031">
    <property type="term" value="P:protein transport"/>
    <property type="evidence" value="ECO:0007669"/>
    <property type="project" value="InterPro"/>
</dbReference>
<dbReference type="InterPro" id="IPR050739">
    <property type="entry name" value="MFP"/>
</dbReference>
<feature type="domain" description="AprE-like beta-barrel" evidence="12">
    <location>
        <begin position="363"/>
        <end position="452"/>
    </location>
</feature>
<protein>
    <recommendedName>
        <fullName evidence="9">Membrane fusion protein (MFP) family protein</fullName>
    </recommendedName>
</protein>
<dbReference type="InterPro" id="IPR010129">
    <property type="entry name" value="T1SS_HlyD"/>
</dbReference>
<evidence type="ECO:0000259" key="12">
    <source>
        <dbReference type="Pfam" id="PF26002"/>
    </source>
</evidence>
<keyword evidence="7 9" id="KW-1133">Transmembrane helix</keyword>
<comment type="similarity">
    <text evidence="2 9">Belongs to the membrane fusion protein (MFP) (TC 8.A.1) family.</text>
</comment>
<dbReference type="PANTHER" id="PTHR30386:SF27">
    <property type="entry name" value="MEMBRANE FUSION PROTEIN (MFP) FAMILY PROTEIN"/>
    <property type="match status" value="1"/>
</dbReference>
<keyword evidence="4 9" id="KW-1003">Cell membrane</keyword>
<name>A0A316EJZ6_9BURK</name>
<evidence type="ECO:0000313" key="14">
    <source>
        <dbReference type="Proteomes" id="UP000245754"/>
    </source>
</evidence>
<dbReference type="AlphaFoldDB" id="A0A316EJZ6"/>
<evidence type="ECO:0000256" key="2">
    <source>
        <dbReference type="ARBA" id="ARBA00009477"/>
    </source>
</evidence>
<keyword evidence="3 9" id="KW-0813">Transport</keyword>
<keyword evidence="6 9" id="KW-0812">Transmembrane</keyword>
<dbReference type="PRINTS" id="PR01490">
    <property type="entry name" value="RTXTOXIND"/>
</dbReference>